<evidence type="ECO:0000313" key="3">
    <source>
        <dbReference type="Proteomes" id="UP000789524"/>
    </source>
</evidence>
<feature type="compositionally biased region" description="Low complexity" evidence="1">
    <location>
        <begin position="48"/>
        <end position="78"/>
    </location>
</feature>
<accession>A0A8J2R1D6</accession>
<feature type="region of interest" description="Disordered" evidence="1">
    <location>
        <begin position="1"/>
        <end position="78"/>
    </location>
</feature>
<sequence>MEAREAREEERGAHVADSGDGERARRRTARESSLGLTRPEARRPPPSADATRAAAPSPSPSPATHTTTSRTSTRAAPRPRLNVTSGLLGGNDHVCLNLGIQILYYFAIVLATDLSSSHYKPFYCNFSL</sequence>
<dbReference type="Proteomes" id="UP000789524">
    <property type="component" value="Unassembled WGS sequence"/>
</dbReference>
<name>A0A8J2R1D6_9NEOP</name>
<evidence type="ECO:0000313" key="2">
    <source>
        <dbReference type="EMBL" id="CAG9576391.1"/>
    </source>
</evidence>
<dbReference type="AlphaFoldDB" id="A0A8J2R1D6"/>
<gene>
    <name evidence="2" type="ORF">DCHRY22_LOCUS12036</name>
</gene>
<organism evidence="2 3">
    <name type="scientific">Danaus chrysippus</name>
    <name type="common">African queen</name>
    <dbReference type="NCBI Taxonomy" id="151541"/>
    <lineage>
        <taxon>Eukaryota</taxon>
        <taxon>Metazoa</taxon>
        <taxon>Ecdysozoa</taxon>
        <taxon>Arthropoda</taxon>
        <taxon>Hexapoda</taxon>
        <taxon>Insecta</taxon>
        <taxon>Pterygota</taxon>
        <taxon>Neoptera</taxon>
        <taxon>Endopterygota</taxon>
        <taxon>Lepidoptera</taxon>
        <taxon>Glossata</taxon>
        <taxon>Ditrysia</taxon>
        <taxon>Papilionoidea</taxon>
        <taxon>Nymphalidae</taxon>
        <taxon>Danainae</taxon>
        <taxon>Danaini</taxon>
        <taxon>Danaina</taxon>
        <taxon>Danaus</taxon>
        <taxon>Anosia</taxon>
    </lineage>
</organism>
<comment type="caution">
    <text evidence="2">The sequence shown here is derived from an EMBL/GenBank/DDBJ whole genome shotgun (WGS) entry which is preliminary data.</text>
</comment>
<proteinExistence type="predicted"/>
<protein>
    <submittedName>
        <fullName evidence="2">(African queen) hypothetical protein</fullName>
    </submittedName>
</protein>
<dbReference type="EMBL" id="CAKASE010000074">
    <property type="protein sequence ID" value="CAG9576391.1"/>
    <property type="molecule type" value="Genomic_DNA"/>
</dbReference>
<reference evidence="2" key="1">
    <citation type="submission" date="2021-09" db="EMBL/GenBank/DDBJ databases">
        <authorList>
            <person name="Martin H S."/>
        </authorList>
    </citation>
    <scope>NUCLEOTIDE SEQUENCE</scope>
</reference>
<keyword evidence="3" id="KW-1185">Reference proteome</keyword>
<evidence type="ECO:0000256" key="1">
    <source>
        <dbReference type="SAM" id="MobiDB-lite"/>
    </source>
</evidence>
<feature type="compositionally biased region" description="Basic and acidic residues" evidence="1">
    <location>
        <begin position="1"/>
        <end position="14"/>
    </location>
</feature>